<feature type="region of interest" description="Disordered" evidence="1">
    <location>
        <begin position="169"/>
        <end position="202"/>
    </location>
</feature>
<protein>
    <submittedName>
        <fullName evidence="2">Uncharacterized protein</fullName>
    </submittedName>
</protein>
<accession>A0A4C1XYQ2</accession>
<gene>
    <name evidence="2" type="ORF">EVAR_57619_1</name>
</gene>
<dbReference type="AlphaFoldDB" id="A0A4C1XYQ2"/>
<sequence>MEQENFAGYEITPASVILPIYHSTFSRRRPPRAGRRAEGIVRVPAAQNITRRIDKPPKNRYFRKILNIKDAFGCSRVRRFSTTERQQYRPSAAPDPHSIRSPPHQVEQFTVSQNPTLITDSLLSLAMSRTRSSSTSLWDQDRNDDRDRHRRSVRNRLIMHKKLRHYARFRRKSTAQPSGIISSESKSKADSKCTREAPRTKI</sequence>
<name>A0A4C1XYQ2_EUMVA</name>
<evidence type="ECO:0000313" key="2">
    <source>
        <dbReference type="EMBL" id="GBP68293.1"/>
    </source>
</evidence>
<feature type="region of interest" description="Disordered" evidence="1">
    <location>
        <begin position="133"/>
        <end position="152"/>
    </location>
</feature>
<comment type="caution">
    <text evidence="2">The sequence shown here is derived from an EMBL/GenBank/DDBJ whole genome shotgun (WGS) entry which is preliminary data.</text>
</comment>
<feature type="region of interest" description="Disordered" evidence="1">
    <location>
        <begin position="82"/>
        <end position="103"/>
    </location>
</feature>
<dbReference type="EMBL" id="BGZK01001006">
    <property type="protein sequence ID" value="GBP68293.1"/>
    <property type="molecule type" value="Genomic_DNA"/>
</dbReference>
<feature type="compositionally biased region" description="Basic and acidic residues" evidence="1">
    <location>
        <begin position="185"/>
        <end position="202"/>
    </location>
</feature>
<proteinExistence type="predicted"/>
<dbReference type="Proteomes" id="UP000299102">
    <property type="component" value="Unassembled WGS sequence"/>
</dbReference>
<feature type="compositionally biased region" description="Polar residues" evidence="1">
    <location>
        <begin position="174"/>
        <end position="184"/>
    </location>
</feature>
<organism evidence="2 3">
    <name type="scientific">Eumeta variegata</name>
    <name type="common">Bagworm moth</name>
    <name type="synonym">Eumeta japonica</name>
    <dbReference type="NCBI Taxonomy" id="151549"/>
    <lineage>
        <taxon>Eukaryota</taxon>
        <taxon>Metazoa</taxon>
        <taxon>Ecdysozoa</taxon>
        <taxon>Arthropoda</taxon>
        <taxon>Hexapoda</taxon>
        <taxon>Insecta</taxon>
        <taxon>Pterygota</taxon>
        <taxon>Neoptera</taxon>
        <taxon>Endopterygota</taxon>
        <taxon>Lepidoptera</taxon>
        <taxon>Glossata</taxon>
        <taxon>Ditrysia</taxon>
        <taxon>Tineoidea</taxon>
        <taxon>Psychidae</taxon>
        <taxon>Oiketicinae</taxon>
        <taxon>Eumeta</taxon>
    </lineage>
</organism>
<reference evidence="2 3" key="1">
    <citation type="journal article" date="2019" name="Commun. Biol.">
        <title>The bagworm genome reveals a unique fibroin gene that provides high tensile strength.</title>
        <authorList>
            <person name="Kono N."/>
            <person name="Nakamura H."/>
            <person name="Ohtoshi R."/>
            <person name="Tomita M."/>
            <person name="Numata K."/>
            <person name="Arakawa K."/>
        </authorList>
    </citation>
    <scope>NUCLEOTIDE SEQUENCE [LARGE SCALE GENOMIC DNA]</scope>
</reference>
<evidence type="ECO:0000256" key="1">
    <source>
        <dbReference type="SAM" id="MobiDB-lite"/>
    </source>
</evidence>
<evidence type="ECO:0000313" key="3">
    <source>
        <dbReference type="Proteomes" id="UP000299102"/>
    </source>
</evidence>
<keyword evidence="3" id="KW-1185">Reference proteome</keyword>